<dbReference type="Pfam" id="PF02527">
    <property type="entry name" value="GidB"/>
    <property type="match status" value="1"/>
</dbReference>
<feature type="binding site" evidence="6">
    <location>
        <position position="76"/>
    </location>
    <ligand>
        <name>S-adenosyl-L-methionine</name>
        <dbReference type="ChEBI" id="CHEBI:59789"/>
    </ligand>
</feature>
<evidence type="ECO:0000313" key="8">
    <source>
        <dbReference type="Proteomes" id="UP001500518"/>
    </source>
</evidence>
<evidence type="ECO:0000256" key="6">
    <source>
        <dbReference type="HAMAP-Rule" id="MF_00074"/>
    </source>
</evidence>
<evidence type="ECO:0000256" key="5">
    <source>
        <dbReference type="ARBA" id="ARBA00022691"/>
    </source>
</evidence>
<evidence type="ECO:0000256" key="1">
    <source>
        <dbReference type="ARBA" id="ARBA00022490"/>
    </source>
</evidence>
<dbReference type="InterPro" id="IPR003682">
    <property type="entry name" value="rRNA_ssu_MeTfrase_G"/>
</dbReference>
<keyword evidence="4 6" id="KW-0808">Transferase</keyword>
<dbReference type="SUPFAM" id="SSF53335">
    <property type="entry name" value="S-adenosyl-L-methionine-dependent methyltransferases"/>
    <property type="match status" value="1"/>
</dbReference>
<comment type="caution">
    <text evidence="6">Lacks conserved residue(s) required for the propagation of feature annotation.</text>
</comment>
<gene>
    <name evidence="6 7" type="primary">rsmG</name>
    <name evidence="7" type="ORF">GCM10023208_01110</name>
</gene>
<dbReference type="PANTHER" id="PTHR31760:SF0">
    <property type="entry name" value="S-ADENOSYL-L-METHIONINE-DEPENDENT METHYLTRANSFERASES SUPERFAMILY PROTEIN"/>
    <property type="match status" value="1"/>
</dbReference>
<comment type="similarity">
    <text evidence="6">Belongs to the methyltransferase superfamily. RNA methyltransferase RsmG family.</text>
</comment>
<feature type="binding site" evidence="6">
    <location>
        <position position="141"/>
    </location>
    <ligand>
        <name>S-adenosyl-L-methionine</name>
        <dbReference type="ChEBI" id="CHEBI:59789"/>
    </ligand>
</feature>
<reference evidence="8" key="1">
    <citation type="journal article" date="2019" name="Int. J. Syst. Evol. Microbiol.">
        <title>The Global Catalogue of Microorganisms (GCM) 10K type strain sequencing project: providing services to taxonomists for standard genome sequencing and annotation.</title>
        <authorList>
            <consortium name="The Broad Institute Genomics Platform"/>
            <consortium name="The Broad Institute Genome Sequencing Center for Infectious Disease"/>
            <person name="Wu L."/>
            <person name="Ma J."/>
        </authorList>
    </citation>
    <scope>NUCLEOTIDE SEQUENCE [LARGE SCALE GENOMIC DNA]</scope>
    <source>
        <strain evidence="8">JCM 18014</strain>
    </source>
</reference>
<evidence type="ECO:0000256" key="2">
    <source>
        <dbReference type="ARBA" id="ARBA00022552"/>
    </source>
</evidence>
<comment type="caution">
    <text evidence="7">The sequence shown here is derived from an EMBL/GenBank/DDBJ whole genome shotgun (WGS) entry which is preliminary data.</text>
</comment>
<dbReference type="HAMAP" id="MF_00074">
    <property type="entry name" value="16SrRNA_methyltr_G"/>
    <property type="match status" value="1"/>
</dbReference>
<keyword evidence="3 6" id="KW-0489">Methyltransferase</keyword>
<keyword evidence="1 6" id="KW-0963">Cytoplasm</keyword>
<dbReference type="EC" id="2.1.1.170" evidence="6"/>
<keyword evidence="5 6" id="KW-0949">S-adenosyl-L-methionine</keyword>
<comment type="catalytic activity">
    <reaction evidence="6">
        <text>guanosine(527) in 16S rRNA + S-adenosyl-L-methionine = N(7)-methylguanosine(527) in 16S rRNA + S-adenosyl-L-homocysteine</text>
        <dbReference type="Rhea" id="RHEA:42732"/>
        <dbReference type="Rhea" id="RHEA-COMP:10209"/>
        <dbReference type="Rhea" id="RHEA-COMP:10210"/>
        <dbReference type="ChEBI" id="CHEBI:57856"/>
        <dbReference type="ChEBI" id="CHEBI:59789"/>
        <dbReference type="ChEBI" id="CHEBI:74269"/>
        <dbReference type="ChEBI" id="CHEBI:74480"/>
        <dbReference type="EC" id="2.1.1.170"/>
    </reaction>
</comment>
<name>A0ABP9JWC0_9SPHN</name>
<dbReference type="EMBL" id="BAABHV010000001">
    <property type="protein sequence ID" value="GAA5046039.1"/>
    <property type="molecule type" value="Genomic_DNA"/>
</dbReference>
<keyword evidence="2 6" id="KW-0698">rRNA processing</keyword>
<organism evidence="7 8">
    <name type="scientific">Erythrobacter westpacificensis</name>
    <dbReference type="NCBI Taxonomy" id="1055231"/>
    <lineage>
        <taxon>Bacteria</taxon>
        <taxon>Pseudomonadati</taxon>
        <taxon>Pseudomonadota</taxon>
        <taxon>Alphaproteobacteria</taxon>
        <taxon>Sphingomonadales</taxon>
        <taxon>Erythrobacteraceae</taxon>
        <taxon>Erythrobacter/Porphyrobacter group</taxon>
        <taxon>Erythrobacter</taxon>
    </lineage>
</organism>
<comment type="function">
    <text evidence="6">Specifically methylates the N7 position of guanine in position 527 of 16S rRNA.</text>
</comment>
<dbReference type="RefSeq" id="WP_346031193.1">
    <property type="nucleotide sequence ID" value="NZ_BAABHV010000001.1"/>
</dbReference>
<keyword evidence="8" id="KW-1185">Reference proteome</keyword>
<dbReference type="Gene3D" id="3.40.50.150">
    <property type="entry name" value="Vaccinia Virus protein VP39"/>
    <property type="match status" value="1"/>
</dbReference>
<evidence type="ECO:0000256" key="4">
    <source>
        <dbReference type="ARBA" id="ARBA00022679"/>
    </source>
</evidence>
<comment type="subcellular location">
    <subcellularLocation>
        <location evidence="6">Cytoplasm</location>
    </subcellularLocation>
</comment>
<evidence type="ECO:0000313" key="7">
    <source>
        <dbReference type="EMBL" id="GAA5046039.1"/>
    </source>
</evidence>
<dbReference type="PANTHER" id="PTHR31760">
    <property type="entry name" value="S-ADENOSYL-L-METHIONINE-DEPENDENT METHYLTRANSFERASES SUPERFAMILY PROTEIN"/>
    <property type="match status" value="1"/>
</dbReference>
<sequence>MIESEEEARVFSAERCESGGIERLEQFIPMLAAENDRQNLVSKPSLQSVWTRHIADSLQLLDHVPRGTTMPWLDLGTGAGFPGLALALARPSLWIVLVESRKRRVEWLQGVTDRFQLENCRVVGSRLESVETLEAGVITARAFAPLGKLLELSARFSTRSTTWLLPKGRSGAIELSEQPPAIRAMFHVEQSATDPSAGILVGKGRPALR</sequence>
<dbReference type="InterPro" id="IPR029063">
    <property type="entry name" value="SAM-dependent_MTases_sf"/>
</dbReference>
<accession>A0ABP9JWC0</accession>
<feature type="binding site" evidence="6">
    <location>
        <position position="81"/>
    </location>
    <ligand>
        <name>S-adenosyl-L-methionine</name>
        <dbReference type="ChEBI" id="CHEBI:59789"/>
    </ligand>
</feature>
<proteinExistence type="inferred from homology"/>
<dbReference type="Proteomes" id="UP001500518">
    <property type="component" value="Unassembled WGS sequence"/>
</dbReference>
<feature type="binding site" evidence="6">
    <location>
        <begin position="127"/>
        <end position="128"/>
    </location>
    <ligand>
        <name>S-adenosyl-L-methionine</name>
        <dbReference type="ChEBI" id="CHEBI:59789"/>
    </ligand>
</feature>
<evidence type="ECO:0000256" key="3">
    <source>
        <dbReference type="ARBA" id="ARBA00022603"/>
    </source>
</evidence>
<protein>
    <recommendedName>
        <fullName evidence="6">Ribosomal RNA small subunit methyltransferase G</fullName>
        <ecNumber evidence="6">2.1.1.170</ecNumber>
    </recommendedName>
    <alternativeName>
        <fullName evidence="6">16S rRNA 7-methylguanosine methyltransferase</fullName>
        <shortName evidence="6">16S rRNA m7G methyltransferase</shortName>
    </alternativeName>
</protein>
<dbReference type="NCBIfam" id="TIGR00138">
    <property type="entry name" value="rsmG_gidB"/>
    <property type="match status" value="1"/>
</dbReference>